<feature type="compositionally biased region" description="Basic and acidic residues" evidence="1">
    <location>
        <begin position="30"/>
        <end position="72"/>
    </location>
</feature>
<dbReference type="Pfam" id="PF15963">
    <property type="entry name" value="Myb_DNA-bind_7"/>
    <property type="match status" value="1"/>
</dbReference>
<dbReference type="PANTHER" id="PTHR22929:SF0">
    <property type="entry name" value="TRANSCRIPTION FACTOR TFIIIB COMPONENT B'' HOMOLOG"/>
    <property type="match status" value="1"/>
</dbReference>
<feature type="region of interest" description="Disordered" evidence="1">
    <location>
        <begin position="324"/>
        <end position="376"/>
    </location>
</feature>
<dbReference type="GO" id="GO:0001156">
    <property type="term" value="F:TFIIIC-class transcription factor complex binding"/>
    <property type="evidence" value="ECO:0007669"/>
    <property type="project" value="TreeGrafter"/>
</dbReference>
<proteinExistence type="predicted"/>
<dbReference type="CDD" id="cd00167">
    <property type="entry name" value="SANT"/>
    <property type="match status" value="1"/>
</dbReference>
<dbReference type="InterPro" id="IPR009057">
    <property type="entry name" value="Homeodomain-like_sf"/>
</dbReference>
<dbReference type="SUPFAM" id="SSF46689">
    <property type="entry name" value="Homeodomain-like"/>
    <property type="match status" value="1"/>
</dbReference>
<feature type="region of interest" description="Disordered" evidence="1">
    <location>
        <begin position="227"/>
        <end position="304"/>
    </location>
</feature>
<dbReference type="EMBL" id="NEDP02002474">
    <property type="protein sequence ID" value="OWF50755.1"/>
    <property type="molecule type" value="Genomic_DNA"/>
</dbReference>
<keyword evidence="4" id="KW-1185">Reference proteome</keyword>
<dbReference type="GO" id="GO:0000126">
    <property type="term" value="C:transcription factor TFIIIB complex"/>
    <property type="evidence" value="ECO:0007669"/>
    <property type="project" value="TreeGrafter"/>
</dbReference>
<dbReference type="PANTHER" id="PTHR22929">
    <property type="entry name" value="RNA POLYMERASE III TRANSCRIPTION INITIATION FACTOR B"/>
    <property type="match status" value="1"/>
</dbReference>
<organism evidence="3 4">
    <name type="scientific">Mizuhopecten yessoensis</name>
    <name type="common">Japanese scallop</name>
    <name type="synonym">Patinopecten yessoensis</name>
    <dbReference type="NCBI Taxonomy" id="6573"/>
    <lineage>
        <taxon>Eukaryota</taxon>
        <taxon>Metazoa</taxon>
        <taxon>Spiralia</taxon>
        <taxon>Lophotrochozoa</taxon>
        <taxon>Mollusca</taxon>
        <taxon>Bivalvia</taxon>
        <taxon>Autobranchia</taxon>
        <taxon>Pteriomorphia</taxon>
        <taxon>Pectinida</taxon>
        <taxon>Pectinoidea</taxon>
        <taxon>Pectinidae</taxon>
        <taxon>Mizuhopecten</taxon>
    </lineage>
</organism>
<gene>
    <name evidence="3" type="ORF">KP79_PYT18170</name>
</gene>
<accession>A0A210QPU4</accession>
<evidence type="ECO:0000259" key="2">
    <source>
        <dbReference type="SMART" id="SM00717"/>
    </source>
</evidence>
<evidence type="ECO:0000313" key="3">
    <source>
        <dbReference type="EMBL" id="OWF50755.1"/>
    </source>
</evidence>
<feature type="compositionally biased region" description="Basic residues" evidence="1">
    <location>
        <begin position="515"/>
        <end position="525"/>
    </location>
</feature>
<evidence type="ECO:0000313" key="4">
    <source>
        <dbReference type="Proteomes" id="UP000242188"/>
    </source>
</evidence>
<dbReference type="InterPro" id="IPR001005">
    <property type="entry name" value="SANT/Myb"/>
</dbReference>
<feature type="compositionally biased region" description="Polar residues" evidence="1">
    <location>
        <begin position="820"/>
        <end position="831"/>
    </location>
</feature>
<dbReference type="OrthoDB" id="272624at2759"/>
<dbReference type="Proteomes" id="UP000242188">
    <property type="component" value="Unassembled WGS sequence"/>
</dbReference>
<comment type="caution">
    <text evidence="3">The sequence shown here is derived from an EMBL/GenBank/DDBJ whole genome shotgun (WGS) entry which is preliminary data.</text>
</comment>
<feature type="region of interest" description="Disordered" evidence="1">
    <location>
        <begin position="1"/>
        <end position="88"/>
    </location>
</feature>
<dbReference type="STRING" id="6573.A0A210QPU4"/>
<reference evidence="3 4" key="1">
    <citation type="journal article" date="2017" name="Nat. Ecol. Evol.">
        <title>Scallop genome provides insights into evolution of bilaterian karyotype and development.</title>
        <authorList>
            <person name="Wang S."/>
            <person name="Zhang J."/>
            <person name="Jiao W."/>
            <person name="Li J."/>
            <person name="Xun X."/>
            <person name="Sun Y."/>
            <person name="Guo X."/>
            <person name="Huan P."/>
            <person name="Dong B."/>
            <person name="Zhang L."/>
            <person name="Hu X."/>
            <person name="Sun X."/>
            <person name="Wang J."/>
            <person name="Zhao C."/>
            <person name="Wang Y."/>
            <person name="Wang D."/>
            <person name="Huang X."/>
            <person name="Wang R."/>
            <person name="Lv J."/>
            <person name="Li Y."/>
            <person name="Zhang Z."/>
            <person name="Liu B."/>
            <person name="Lu W."/>
            <person name="Hui Y."/>
            <person name="Liang J."/>
            <person name="Zhou Z."/>
            <person name="Hou R."/>
            <person name="Li X."/>
            <person name="Liu Y."/>
            <person name="Li H."/>
            <person name="Ning X."/>
            <person name="Lin Y."/>
            <person name="Zhao L."/>
            <person name="Xing Q."/>
            <person name="Dou J."/>
            <person name="Li Y."/>
            <person name="Mao J."/>
            <person name="Guo H."/>
            <person name="Dou H."/>
            <person name="Li T."/>
            <person name="Mu C."/>
            <person name="Jiang W."/>
            <person name="Fu Q."/>
            <person name="Fu X."/>
            <person name="Miao Y."/>
            <person name="Liu J."/>
            <person name="Yu Q."/>
            <person name="Li R."/>
            <person name="Liao H."/>
            <person name="Li X."/>
            <person name="Kong Y."/>
            <person name="Jiang Z."/>
            <person name="Chourrout D."/>
            <person name="Li R."/>
            <person name="Bao Z."/>
        </authorList>
    </citation>
    <scope>NUCLEOTIDE SEQUENCE [LARGE SCALE GENOMIC DNA]</scope>
    <source>
        <strain evidence="3 4">PY_sf001</strain>
    </source>
</reference>
<dbReference type="SMART" id="SM00717">
    <property type="entry name" value="SANT"/>
    <property type="match status" value="1"/>
</dbReference>
<feature type="compositionally biased region" description="Low complexity" evidence="1">
    <location>
        <begin position="228"/>
        <end position="242"/>
    </location>
</feature>
<sequence length="887" mass="97971">MSTRRSRLSIKPNLGPKVGAAKVGSTKPKSATDKKGIPKKETLDRLRKKVSEDDVENEPDKDVSIAKEDTERLAQPTSDDVGNIYPGDKTEVQNSEIISAVKKDQALNCDDEVTTGSQNPDKAVANEKEGGNTVPVMTKLPVSPKNKVQMITRNRLPKARPNLADAGRPRKAPEQAIKGGINQSAPPSPIKMPRPIISQSPVKVLSSPVKSVVVARELKVHYPATNITDTSDQASSSDTKASGETTVAERRHRNLSGMDVPPIIERRQRQMSTSETAVGEKRHRHTSVAETPTPKRKKYAKIDAPTDIPVDRTKIKMGDLIYWNPSANPMKKKAGQDTKKKKSVSPSDDDEEEEEAVVSLTAPTPEEENLDDPEPMEEEAMPVPQVKIGPDGNIIINEESLVIKNNDSIIEEDGDVIDETDSTVTYTSFRKQRTKLSWSEKETQKFYKALSYIGTDFSLMLSVFPKRTRNDIKKKFAIEDKRNRDKVETALRNKKPFTMAVFEEEEEAVEEKTKPAGKSRKRSKKENKTVDKSKKKTGNEWKYYYKEKEDSEEVEAKKAAQKRQQVEAARRRLLATRNSSQKVPRGPEESNEIVEILMNMSKGSNPVPPVPDAPHVENVMVMQSGMPVVDIGTDTEQLVQLLQTSGQAALIGDNVNEPLILVYNRPTVPGGETVIHVYKIQPDSNNPLNVTTTHQRGGEQPGSGLDNNPACIDVNLNRTSDPSNFINVSTSDFSTHTHMQNQVDINLTNSTGMQKKIEVQATTAIQNIPNQTEEVNECVPSGNFYHNLHNYSETVSLTDSIVQNQEQLVTDVVIPGACSAQGSTESEQNQDGGDGVLSHGAQGKAVVIRNEQQQNTSGVESFSELGEQYIDDMTSVVPQPLEYTCNS</sequence>
<feature type="region of interest" description="Disordered" evidence="1">
    <location>
        <begin position="111"/>
        <end position="195"/>
    </location>
</feature>
<name>A0A210QPU4_MIZYE</name>
<feature type="region of interest" description="Disordered" evidence="1">
    <location>
        <begin position="503"/>
        <end position="533"/>
    </location>
</feature>
<feature type="compositionally biased region" description="Acidic residues" evidence="1">
    <location>
        <begin position="347"/>
        <end position="356"/>
    </location>
</feature>
<feature type="domain" description="Myb-like" evidence="2">
    <location>
        <begin position="434"/>
        <end position="482"/>
    </location>
</feature>
<dbReference type="AlphaFoldDB" id="A0A210QPU4"/>
<dbReference type="InterPro" id="IPR039467">
    <property type="entry name" value="TFIIIB_B''_Myb"/>
</dbReference>
<evidence type="ECO:0000256" key="1">
    <source>
        <dbReference type="SAM" id="MobiDB-lite"/>
    </source>
</evidence>
<feature type="compositionally biased region" description="Acidic residues" evidence="1">
    <location>
        <begin position="365"/>
        <end position="376"/>
    </location>
</feature>
<protein>
    <submittedName>
        <fullName evidence="3">Transcription factor TFIIIB component B''-like</fullName>
    </submittedName>
</protein>
<feature type="region of interest" description="Disordered" evidence="1">
    <location>
        <begin position="820"/>
        <end position="839"/>
    </location>
</feature>
<dbReference type="GO" id="GO:0070898">
    <property type="term" value="P:RNA polymerase III preinitiation complex assembly"/>
    <property type="evidence" value="ECO:0007669"/>
    <property type="project" value="TreeGrafter"/>
</dbReference>